<dbReference type="EMBL" id="CM010719">
    <property type="protein sequence ID" value="RZC62033.1"/>
    <property type="molecule type" value="Genomic_DNA"/>
</dbReference>
<keyword evidence="2" id="KW-0325">Glycoprotein</keyword>
<feature type="chain" id="PRO_5021296218" description="Phytocyanin domain-containing protein" evidence="4">
    <location>
        <begin position="27"/>
        <end position="179"/>
    </location>
</feature>
<dbReference type="PANTHER" id="PTHR33021:SF488">
    <property type="entry name" value="PHYTOCYANIN DOMAIN-CONTAINING PROTEIN"/>
    <property type="match status" value="1"/>
</dbReference>
<dbReference type="InterPro" id="IPR008972">
    <property type="entry name" value="Cupredoxin"/>
</dbReference>
<feature type="signal peptide" evidence="4">
    <location>
        <begin position="1"/>
        <end position="26"/>
    </location>
</feature>
<keyword evidence="1" id="KW-1015">Disulfide bond</keyword>
<dbReference type="Gramene" id="RZC62033">
    <property type="protein sequence ID" value="RZC62033"/>
    <property type="gene ID" value="C5167_023787"/>
</dbReference>
<feature type="compositionally biased region" description="Low complexity" evidence="3">
    <location>
        <begin position="136"/>
        <end position="154"/>
    </location>
</feature>
<protein>
    <recommendedName>
        <fullName evidence="5">Phytocyanin domain-containing protein</fullName>
    </recommendedName>
</protein>
<evidence type="ECO:0000259" key="5">
    <source>
        <dbReference type="PROSITE" id="PS51485"/>
    </source>
</evidence>
<evidence type="ECO:0000256" key="2">
    <source>
        <dbReference type="ARBA" id="ARBA00023180"/>
    </source>
</evidence>
<dbReference type="InterPro" id="IPR039391">
    <property type="entry name" value="Phytocyanin-like"/>
</dbReference>
<evidence type="ECO:0000313" key="6">
    <source>
        <dbReference type="EMBL" id="RZC62033.1"/>
    </source>
</evidence>
<organism evidence="6 7">
    <name type="scientific">Papaver somniferum</name>
    <name type="common">Opium poppy</name>
    <dbReference type="NCBI Taxonomy" id="3469"/>
    <lineage>
        <taxon>Eukaryota</taxon>
        <taxon>Viridiplantae</taxon>
        <taxon>Streptophyta</taxon>
        <taxon>Embryophyta</taxon>
        <taxon>Tracheophyta</taxon>
        <taxon>Spermatophyta</taxon>
        <taxon>Magnoliopsida</taxon>
        <taxon>Ranunculales</taxon>
        <taxon>Papaveraceae</taxon>
        <taxon>Papaveroideae</taxon>
        <taxon>Papaver</taxon>
    </lineage>
</organism>
<dbReference type="STRING" id="3469.A0A4Y7JLS4"/>
<feature type="domain" description="Phytocyanin" evidence="5">
    <location>
        <begin position="27"/>
        <end position="131"/>
    </location>
</feature>
<name>A0A4Y7JLS4_PAPSO</name>
<dbReference type="PROSITE" id="PS51485">
    <property type="entry name" value="PHYTOCYANIN"/>
    <property type="match status" value="1"/>
</dbReference>
<proteinExistence type="predicted"/>
<dbReference type="GO" id="GO:0005886">
    <property type="term" value="C:plasma membrane"/>
    <property type="evidence" value="ECO:0007669"/>
    <property type="project" value="TreeGrafter"/>
</dbReference>
<dbReference type="AlphaFoldDB" id="A0A4Y7JLS4"/>
<dbReference type="OrthoDB" id="5421909at2759"/>
<evidence type="ECO:0000256" key="4">
    <source>
        <dbReference type="SAM" id="SignalP"/>
    </source>
</evidence>
<sequence length="179" mass="19429">MTSNVGLRGFLLVFVTAFALLHHATSDDIDVLDKEGWTVPTTGNDQVYRTWAAGRKFEVGDTLVFNFPTNAHDVAKVSMEDYDSCTASNQNNILKQGPARIPLNSTGPHYFICTISTHCKEGQRLAINVTDDSETETPSNSPTTTTTLPIAPTPRNSASHTATASFALAMLFISTILLH</sequence>
<dbReference type="OMA" id="QFEANDT"/>
<accession>A0A4Y7JLS4</accession>
<evidence type="ECO:0000256" key="1">
    <source>
        <dbReference type="ARBA" id="ARBA00023157"/>
    </source>
</evidence>
<keyword evidence="4" id="KW-0732">Signal</keyword>
<evidence type="ECO:0000256" key="3">
    <source>
        <dbReference type="SAM" id="MobiDB-lite"/>
    </source>
</evidence>
<dbReference type="SUPFAM" id="SSF49503">
    <property type="entry name" value="Cupredoxins"/>
    <property type="match status" value="1"/>
</dbReference>
<dbReference type="GO" id="GO:0009055">
    <property type="term" value="F:electron transfer activity"/>
    <property type="evidence" value="ECO:0007669"/>
    <property type="project" value="InterPro"/>
</dbReference>
<evidence type="ECO:0000313" key="7">
    <source>
        <dbReference type="Proteomes" id="UP000316621"/>
    </source>
</evidence>
<dbReference type="FunFam" id="2.60.40.420:FF:000034">
    <property type="entry name" value="Cupredoxin superfamily protein"/>
    <property type="match status" value="1"/>
</dbReference>
<dbReference type="Gene3D" id="2.60.40.420">
    <property type="entry name" value="Cupredoxins - blue copper proteins"/>
    <property type="match status" value="1"/>
</dbReference>
<dbReference type="Proteomes" id="UP000316621">
    <property type="component" value="Chromosome 5"/>
</dbReference>
<feature type="region of interest" description="Disordered" evidence="3">
    <location>
        <begin position="129"/>
        <end position="156"/>
    </location>
</feature>
<gene>
    <name evidence="6" type="ORF">C5167_023787</name>
</gene>
<keyword evidence="7" id="KW-1185">Reference proteome</keyword>
<reference evidence="6 7" key="1">
    <citation type="journal article" date="2018" name="Science">
        <title>The opium poppy genome and morphinan production.</title>
        <authorList>
            <person name="Guo L."/>
            <person name="Winzer T."/>
            <person name="Yang X."/>
            <person name="Li Y."/>
            <person name="Ning Z."/>
            <person name="He Z."/>
            <person name="Teodor R."/>
            <person name="Lu Y."/>
            <person name="Bowser T.A."/>
            <person name="Graham I.A."/>
            <person name="Ye K."/>
        </authorList>
    </citation>
    <scope>NUCLEOTIDE SEQUENCE [LARGE SCALE GENOMIC DNA]</scope>
    <source>
        <strain evidence="7">cv. HN1</strain>
        <tissue evidence="6">Leaves</tissue>
    </source>
</reference>
<dbReference type="Pfam" id="PF02298">
    <property type="entry name" value="Cu_bind_like"/>
    <property type="match status" value="1"/>
</dbReference>
<dbReference type="InterPro" id="IPR003245">
    <property type="entry name" value="Phytocyanin_dom"/>
</dbReference>
<dbReference type="PANTHER" id="PTHR33021">
    <property type="entry name" value="BLUE COPPER PROTEIN"/>
    <property type="match status" value="1"/>
</dbReference>